<dbReference type="CDD" id="cd09159">
    <property type="entry name" value="PLDc_ybhO_like_2"/>
    <property type="match status" value="1"/>
</dbReference>
<dbReference type="CDD" id="cd09110">
    <property type="entry name" value="PLDc_CLS_1"/>
    <property type="match status" value="1"/>
</dbReference>
<keyword evidence="1" id="KW-0812">Transmembrane</keyword>
<dbReference type="InterPro" id="IPR001736">
    <property type="entry name" value="PLipase_D/transphosphatidylase"/>
</dbReference>
<dbReference type="Gene3D" id="3.30.870.10">
    <property type="entry name" value="Endonuclease Chain A"/>
    <property type="match status" value="2"/>
</dbReference>
<gene>
    <name evidence="3" type="ORF">FB460_0964</name>
</gene>
<feature type="domain" description="PLD phosphodiesterase" evidence="2">
    <location>
        <begin position="328"/>
        <end position="355"/>
    </location>
</feature>
<reference evidence="3 4" key="1">
    <citation type="submission" date="2019-06" db="EMBL/GenBank/DDBJ databases">
        <title>Sequencing the genomes of 1000 actinobacteria strains.</title>
        <authorList>
            <person name="Klenk H.-P."/>
        </authorList>
    </citation>
    <scope>NUCLEOTIDE SEQUENCE [LARGE SCALE GENOMIC DNA]</scope>
    <source>
        <strain evidence="3 4">DSM 8251</strain>
    </source>
</reference>
<feature type="transmembrane region" description="Helical" evidence="1">
    <location>
        <begin position="12"/>
        <end position="30"/>
    </location>
</feature>
<keyword evidence="1" id="KW-0472">Membrane</keyword>
<dbReference type="Pfam" id="PF13091">
    <property type="entry name" value="PLDc_2"/>
    <property type="match status" value="2"/>
</dbReference>
<sequence>MWTTTRRILSRIVLAVFGIQVATLLGLMVVDARRKKNKAPTSFPRQAPTAVQSRSNNATVYTYGHDLFDDMIEAIDAATEHIRFETFIWKTDATGRRFRDAFVRAADRGVQVDLVWDELGKVFFTDGVLHPEFFDFSDHPNIRARSHPLVMGGVLFWHPRHYGSNHRKILTVDHRLGFIGGYNVGDEYAADWRDTHLRVEGPAVLELENAFVDYWNLFAPENEHLPAISGRSWDPSVQVVRNVPLQRLYPIRSMYLENIDRAGERIWMTHAYLIPDDDIITALTDAVERGVDVRIIVPYHSNHIVADWVARGSFRPLLRGGVRLFCYQHAMVHSKTALIDDAWTTIGTANLDPLSLKGNYEINLSLVDDALNSTMADIFEMDLTNCSELTLEQWEKRPMMVKLSESVLKPLSPLL</sequence>
<evidence type="ECO:0000259" key="2">
    <source>
        <dbReference type="PROSITE" id="PS50035"/>
    </source>
</evidence>
<dbReference type="GO" id="GO:0030572">
    <property type="term" value="F:phosphatidyltransferase activity"/>
    <property type="evidence" value="ECO:0007669"/>
    <property type="project" value="UniProtKB-ARBA"/>
</dbReference>
<dbReference type="GO" id="GO:0032049">
    <property type="term" value="P:cardiolipin biosynthetic process"/>
    <property type="evidence" value="ECO:0007669"/>
    <property type="project" value="UniProtKB-ARBA"/>
</dbReference>
<dbReference type="PANTHER" id="PTHR21248">
    <property type="entry name" value="CARDIOLIPIN SYNTHASE"/>
    <property type="match status" value="1"/>
</dbReference>
<protein>
    <submittedName>
        <fullName evidence="3">Cardiolipin synthase</fullName>
    </submittedName>
</protein>
<feature type="domain" description="PLD phosphodiesterase" evidence="2">
    <location>
        <begin position="161"/>
        <end position="188"/>
    </location>
</feature>
<dbReference type="PROSITE" id="PS50035">
    <property type="entry name" value="PLD"/>
    <property type="match status" value="2"/>
</dbReference>
<dbReference type="Proteomes" id="UP000316196">
    <property type="component" value="Unassembled WGS sequence"/>
</dbReference>
<organism evidence="3 4">
    <name type="scientific">Propioniferax innocua</name>
    <dbReference type="NCBI Taxonomy" id="1753"/>
    <lineage>
        <taxon>Bacteria</taxon>
        <taxon>Bacillati</taxon>
        <taxon>Actinomycetota</taxon>
        <taxon>Actinomycetes</taxon>
        <taxon>Propionibacteriales</taxon>
        <taxon>Propionibacteriaceae</taxon>
        <taxon>Propioniferax</taxon>
    </lineage>
</organism>
<dbReference type="InterPro" id="IPR025202">
    <property type="entry name" value="PLD-like_dom"/>
</dbReference>
<dbReference type="SMART" id="SM00155">
    <property type="entry name" value="PLDc"/>
    <property type="match status" value="2"/>
</dbReference>
<dbReference type="OrthoDB" id="9762009at2"/>
<evidence type="ECO:0000313" key="4">
    <source>
        <dbReference type="Proteomes" id="UP000316196"/>
    </source>
</evidence>
<evidence type="ECO:0000313" key="3">
    <source>
        <dbReference type="EMBL" id="TQL63163.1"/>
    </source>
</evidence>
<accession>A0A542ZS37</accession>
<dbReference type="PANTHER" id="PTHR21248:SF22">
    <property type="entry name" value="PHOSPHOLIPASE D"/>
    <property type="match status" value="1"/>
</dbReference>
<keyword evidence="1" id="KW-1133">Transmembrane helix</keyword>
<dbReference type="SUPFAM" id="SSF56024">
    <property type="entry name" value="Phospholipase D/nuclease"/>
    <property type="match status" value="2"/>
</dbReference>
<name>A0A542ZS37_9ACTN</name>
<evidence type="ECO:0000256" key="1">
    <source>
        <dbReference type="SAM" id="Phobius"/>
    </source>
</evidence>
<comment type="caution">
    <text evidence="3">The sequence shown here is derived from an EMBL/GenBank/DDBJ whole genome shotgun (WGS) entry which is preliminary data.</text>
</comment>
<keyword evidence="4" id="KW-1185">Reference proteome</keyword>
<dbReference type="AlphaFoldDB" id="A0A542ZS37"/>
<dbReference type="EMBL" id="VFOR01000001">
    <property type="protein sequence ID" value="TQL63163.1"/>
    <property type="molecule type" value="Genomic_DNA"/>
</dbReference>
<proteinExistence type="predicted"/>
<dbReference type="RefSeq" id="WP_142092916.1">
    <property type="nucleotide sequence ID" value="NZ_BAAAMD010000001.1"/>
</dbReference>